<proteinExistence type="predicted"/>
<reference evidence="10" key="1">
    <citation type="journal article" date="2019" name="Sci. Rep.">
        <title>Draft genome of Tanacetum cinerariifolium, the natural source of mosquito coil.</title>
        <authorList>
            <person name="Yamashiro T."/>
            <person name="Shiraishi A."/>
            <person name="Satake H."/>
            <person name="Nakayama K."/>
        </authorList>
    </citation>
    <scope>NUCLEOTIDE SEQUENCE</scope>
</reference>
<dbReference type="InterPro" id="IPR000700">
    <property type="entry name" value="PAS-assoc_C"/>
</dbReference>
<evidence type="ECO:0000256" key="2">
    <source>
        <dbReference type="ARBA" id="ARBA00022553"/>
    </source>
</evidence>
<dbReference type="PANTHER" id="PTHR43065">
    <property type="entry name" value="SENSOR HISTIDINE KINASE"/>
    <property type="match status" value="1"/>
</dbReference>
<keyword evidence="4" id="KW-0157">Chromophore</keyword>
<evidence type="ECO:0000259" key="8">
    <source>
        <dbReference type="PROSITE" id="PS50110"/>
    </source>
</evidence>
<feature type="domain" description="PAC" evidence="9">
    <location>
        <begin position="2414"/>
        <end position="2466"/>
    </location>
</feature>
<keyword evidence="5" id="KW-0675">Receptor</keyword>
<evidence type="ECO:0000259" key="7">
    <source>
        <dbReference type="PROSITE" id="PS50109"/>
    </source>
</evidence>
<gene>
    <name evidence="10" type="ORF">Tci_000265</name>
</gene>
<comment type="caution">
    <text evidence="10">The sequence shown here is derived from an EMBL/GenBank/DDBJ whole genome shotgun (WGS) entry which is preliminary data.</text>
</comment>
<dbReference type="Gene3D" id="3.40.50.1580">
    <property type="entry name" value="Nucleoside phosphorylase domain"/>
    <property type="match status" value="1"/>
</dbReference>
<dbReference type="PRINTS" id="PR00344">
    <property type="entry name" value="BCTRLSENSOR"/>
</dbReference>
<evidence type="ECO:0000313" key="10">
    <source>
        <dbReference type="EMBL" id="GEU28287.1"/>
    </source>
</evidence>
<dbReference type="Pfam" id="PF01048">
    <property type="entry name" value="PNP_UDP_1"/>
    <property type="match status" value="1"/>
</dbReference>
<feature type="domain" description="Histidine kinase" evidence="7">
    <location>
        <begin position="2511"/>
        <end position="2735"/>
    </location>
</feature>
<dbReference type="PROSITE" id="PS50110">
    <property type="entry name" value="RESPONSE_REGULATORY"/>
    <property type="match status" value="1"/>
</dbReference>
<evidence type="ECO:0000256" key="5">
    <source>
        <dbReference type="ARBA" id="ARBA00023170"/>
    </source>
</evidence>
<accession>A0A699GF72</accession>
<dbReference type="Pfam" id="PF00512">
    <property type="entry name" value="HisKA"/>
    <property type="match status" value="1"/>
</dbReference>
<dbReference type="Pfam" id="PF00072">
    <property type="entry name" value="Response_reg"/>
    <property type="match status" value="1"/>
</dbReference>
<dbReference type="InterPro" id="IPR001789">
    <property type="entry name" value="Sig_transdc_resp-reg_receiver"/>
</dbReference>
<evidence type="ECO:0000256" key="3">
    <source>
        <dbReference type="ARBA" id="ARBA00022606"/>
    </source>
</evidence>
<dbReference type="PROSITE" id="PS50113">
    <property type="entry name" value="PAC"/>
    <property type="match status" value="1"/>
</dbReference>
<dbReference type="SUPFAM" id="SSF55874">
    <property type="entry name" value="ATPase domain of HSP90 chaperone/DNA topoisomerase II/histidine kinase"/>
    <property type="match status" value="1"/>
</dbReference>
<dbReference type="SUPFAM" id="SSF53167">
    <property type="entry name" value="Purine and uridine phosphorylases"/>
    <property type="match status" value="1"/>
</dbReference>
<dbReference type="Gene3D" id="3.40.50.2300">
    <property type="match status" value="2"/>
</dbReference>
<organism evidence="10">
    <name type="scientific">Tanacetum cinerariifolium</name>
    <name type="common">Dalmatian daisy</name>
    <name type="synonym">Chrysanthemum cinerariifolium</name>
    <dbReference type="NCBI Taxonomy" id="118510"/>
    <lineage>
        <taxon>Eukaryota</taxon>
        <taxon>Viridiplantae</taxon>
        <taxon>Streptophyta</taxon>
        <taxon>Embryophyta</taxon>
        <taxon>Tracheophyta</taxon>
        <taxon>Spermatophyta</taxon>
        <taxon>Magnoliopsida</taxon>
        <taxon>eudicotyledons</taxon>
        <taxon>Gunneridae</taxon>
        <taxon>Pentapetalae</taxon>
        <taxon>asterids</taxon>
        <taxon>campanulids</taxon>
        <taxon>Asterales</taxon>
        <taxon>Asteraceae</taxon>
        <taxon>Asteroideae</taxon>
        <taxon>Anthemideae</taxon>
        <taxon>Anthemidinae</taxon>
        <taxon>Tanacetum</taxon>
    </lineage>
</organism>
<evidence type="ECO:0000256" key="6">
    <source>
        <dbReference type="PROSITE-ProRule" id="PRU00169"/>
    </source>
</evidence>
<dbReference type="CDD" id="cd00082">
    <property type="entry name" value="HisKA"/>
    <property type="match status" value="1"/>
</dbReference>
<feature type="modified residue" description="4-aspartylphosphate" evidence="6">
    <location>
        <position position="2808"/>
    </location>
</feature>
<dbReference type="SUPFAM" id="SSF47384">
    <property type="entry name" value="Homodimeric domain of signal transducing histidine kinase"/>
    <property type="match status" value="1"/>
</dbReference>
<dbReference type="GO" id="GO:0000155">
    <property type="term" value="F:phosphorelay sensor kinase activity"/>
    <property type="evidence" value="ECO:0007669"/>
    <property type="project" value="InterPro"/>
</dbReference>
<dbReference type="CDD" id="cd18161">
    <property type="entry name" value="REC_hyHK_blue-like"/>
    <property type="match status" value="1"/>
</dbReference>
<dbReference type="InterPro" id="IPR035965">
    <property type="entry name" value="PAS-like_dom_sf"/>
</dbReference>
<dbReference type="InterPro" id="IPR000014">
    <property type="entry name" value="PAS"/>
</dbReference>
<dbReference type="InterPro" id="IPR003594">
    <property type="entry name" value="HATPase_dom"/>
</dbReference>
<dbReference type="Gene3D" id="1.10.287.130">
    <property type="match status" value="1"/>
</dbReference>
<dbReference type="InterPro" id="IPR036097">
    <property type="entry name" value="HisK_dim/P_sf"/>
</dbReference>
<dbReference type="Pfam" id="PF02518">
    <property type="entry name" value="HATPase_c"/>
    <property type="match status" value="1"/>
</dbReference>
<sequence length="2880" mass="316173">MTVSLLNILGEDMVSKRHTSGTAAKVTAVKSKLRFGGRVAVEAIHIFKGDKDRDSTLRGFSPLYADPRFRDLVMPVAFPRSPKDLLNPNFLGFPHDYLTEIHWAAAICLQHTEELRKFISAKADFESLVLLGDNRGARDKLDFIQSEFGYSIWFIQNDLVQTQTENGLEAQKIKAINYLNIVGNDRISFYIIKFISLRSEGSSIKDRLKQSVDEFLKSYEENKDFVAYFSSKITDIPHIVVREFPGILFYEATSSVIDLYESLVLILQTIAADAKAPKDIQIKLGLVATEMYRKFDDRRFRNVLRGLSIPIAIDNLEACVQRSKAIDYYSMGNYLGAYEISRDILSASPNDPSLMTLAAKSKARLKIEETAPSNLLEEIISGLAKINRGDNDAFYTAYTLVTLTAKYYSHSWAAQINIAMQQILSAAEIDFPRKIERKIYIMSELPTPFSALAFRGPAQRNFINEMETRGFATITLQLLKKILGTTEHENADFNLREKKFLARKELSRGNTIKANELLMSVKDVGDIIDQREVASLLLLCATEIGNIPVAVRSAVELSLENPVNVSRIPFESIAELVDDPSVWPNGIELPIFLELYTSLYSKDKQQHLSYSFERFQISEGLTSPAEIVTKLDAYGRKKAIAYLEKVCLPDVMRQTLLYTGTKSIEDERIRICRALIEIDPSSAGEYLEELRGRVKTLEIKAGLSIVEQSLVYVDINAITKTLKSRIKDSYAQYKAVSEARRAGPEVYAFTEAIRMISSGNSLRNFKIVTLDRGEENSVFAVMFMEVINEFLRSEHGLNAFLSTRIRHGKLRNLLRKSVEEENLVTARREASNIYQTNTFWPEKLSLESVGKEKIVNILTEFSEFYDKKISYILDTLLQVHIIDGNSDELDNPAWFIYRTSYLEMITIRSDESAEDTVEDFIDRCVDLLWQKTDANLVRIKLDLMGGIRNDFMALFDDISRKLMVLQNNFDAQPLLDAVARAKNNTQSKLQTAVHWFNRSAVYDRPDYSLDMPMNVAIAIINNIRSGLQDEFKNYVSSEVVGNDKLPGRSLDGLVDMFGILFENAIDHCGLDINKLEIKVALQFEEGRMTISMKNNLAAKVVTEESLAALQNIKDALGKDGAKRFLQNEGHSGFHKIWKIISAPIFHDDDKREKISTAVIESVVDVEIDIAKSFNSALRKLVGEQRYDAILLDMSMPNYDVGIDEPSGGAPESYAGKEILMQMKLRNIKTPTLVVTMFESYGDGINKKSAKELNDDLIKNFAPIYFGMVYYNSAQEDEYEKMVDIVASIESSGVDRELVKQVTNAADARREMQSKQYDLLILDMNIPPILGSPVQDDGGITLLKMLDLDKQVNFPFQVLGITAKEEIFEKSSIKMGAMAWTVCKYFPGGQEWKEQLEGKIKYLLKMKESMKSSIYPQFDIAIITALRDIEFDAVLQLPLNWKEQYFEGDPVCYHVGILNSIFGTKKVIAAATLRMGMPSAAALSMKMTQMFRPKLIAMLGICAGRQSETSIGDVIIADPVWDWGSGKIKEDINGDEVFSISPHQIGLDPSYRARIKNLRENKNILTEIRSDWNSSFPEGMLRLHVGPMASGASVVANSNKMASLEIQNRALIGLEMEAYAVMAASEYATAPAPKPIVIKSRHQHHGCHQVEQHVQQEAVGHGRSKKRWARPEYRIRPAHQSILPVAGEGKGSVLNADHRYRLGVEVRFQRLGAAFRTVARVLDAAKRHLGARRGRLVNPQHAHFHVVHQQVGILDRARKRVAGQAERQAVRLENRFFQGVETADGGNRAERLIVEHAGGQRHVGQDGRCIEVAFGAHALAAGGDIGALGARVFHQLVHGGDAARVGQRTQRGASVEAVTELEAFGMRHHGAREFLLDAVVHQEAGGRHAHLARVAELGGAGRFHGQVDVGILGNDDGSVAAQFHRHALHVGAGQRGQLLAHRRGAGERHLADGGVRNQVAGNLGRIAKYQAHGARRHAGIDKALQQRGRGRRGFLGGLAQERAAGGQRGSQLAHDLVDREVPRGKGGNRADRLLQDQLLRGRVTRRHDAAIHAHAFGGKPVDDAADGVGAFAQQAGGAAHDGGALESGDLAPGVETALGSGQCAVEVGNAGMGHGADGLAGGRIDDGNGLAAGGVMPFVGDQKAGIWVAGGGHCRGSPVAKGMHKDCTAGVLSGNGTLRPTTSRSPTHKITDMEFSSPSRAALEQQLAQNRAQRQALFEAIDDGFCIIEFIDGPHGPLSDYVHVEANSGYERHTGIGGIVGKRLREIDPDNAGIWLDLYGHVLATGAPARFEQEFAAVDRYIEVSARRVGPAEMRQVSVLFRDITARKRTEAALVDNVQRVQLALAAGAIIGTWFWDVPSDRFSVDESFANAFGFDPAKGRSGLSLAEVVETVHPDDRAGLAAAIADAIARGGAYAHQYRTRRRDGQYYWLEANGRVELAPDGTGSKFPGVLIDIEGRRAVEAERDRAIAALRALTETLEQRVEERTAALLQAEAALRQAQKMDAVGQLTGGLAHDFNNILAGISGSLELMKFRLGQGRLSDLDRHLGGAQSAVKRAAALTQRLLAFSRRQTLDPKPSSLDRIVAGMWELICRSVGPGIAVATDMADGLWSTFVDVGQIENALLNLCINARDAMPDGGNIVIRAGNQCFDAAAADERGLAAGEYVSLAVSDSGVGMTPDVIARAFDPFFTIKPTGQGTGLGLSMVYGFAGQSGGSVRIYSAPGAGATVCLYLPRHTGGAQVAEAPADDSLSPAASGRRKIMVVDDEPLVRSVAVEVLSELGYEVVAAEDGPAALATLAAHPDLDVLVTDVGLPNGMNGRQLADAIRSRRPGLPVLFVTGYAEYTVLNHGNLAPGMQIVTKPYAADVLARRVRELLEGDASA</sequence>
<dbReference type="SUPFAM" id="SSF52172">
    <property type="entry name" value="CheY-like"/>
    <property type="match status" value="1"/>
</dbReference>
<dbReference type="SUPFAM" id="SSF55785">
    <property type="entry name" value="PYP-like sensor domain (PAS domain)"/>
    <property type="match status" value="2"/>
</dbReference>
<dbReference type="SMART" id="SM00448">
    <property type="entry name" value="REC"/>
    <property type="match status" value="1"/>
</dbReference>
<dbReference type="SMART" id="SM00387">
    <property type="entry name" value="HATPase_c"/>
    <property type="match status" value="1"/>
</dbReference>
<dbReference type="PROSITE" id="PS50109">
    <property type="entry name" value="HIS_KIN"/>
    <property type="match status" value="1"/>
</dbReference>
<dbReference type="InterPro" id="IPR000845">
    <property type="entry name" value="Nucleoside_phosphorylase_d"/>
</dbReference>
<keyword evidence="1" id="KW-0600">Photoreceptor protein</keyword>
<feature type="domain" description="Response regulatory" evidence="8">
    <location>
        <begin position="2758"/>
        <end position="2874"/>
    </location>
</feature>
<dbReference type="GO" id="GO:0009116">
    <property type="term" value="P:nucleoside metabolic process"/>
    <property type="evidence" value="ECO:0007669"/>
    <property type="project" value="InterPro"/>
</dbReference>
<name>A0A699GF72_TANCI</name>
<dbReference type="EMBL" id="BKCJ010000003">
    <property type="protein sequence ID" value="GEU28287.1"/>
    <property type="molecule type" value="Genomic_DNA"/>
</dbReference>
<dbReference type="CDD" id="cd00130">
    <property type="entry name" value="PAS"/>
    <property type="match status" value="1"/>
</dbReference>
<dbReference type="Gene3D" id="3.30.450.20">
    <property type="entry name" value="PAS domain"/>
    <property type="match status" value="2"/>
</dbReference>
<dbReference type="InterPro" id="IPR013655">
    <property type="entry name" value="PAS_fold_3"/>
</dbReference>
<keyword evidence="2 6" id="KW-0597">Phosphoprotein</keyword>
<dbReference type="GO" id="GO:0009881">
    <property type="term" value="F:photoreceptor activity"/>
    <property type="evidence" value="ECO:0007669"/>
    <property type="project" value="UniProtKB-KW"/>
</dbReference>
<keyword evidence="10" id="KW-0418">Kinase</keyword>
<dbReference type="PANTHER" id="PTHR43065:SF42">
    <property type="entry name" value="TWO-COMPONENT SENSOR PPRA"/>
    <property type="match status" value="1"/>
</dbReference>
<dbReference type="InterPro" id="IPR035994">
    <property type="entry name" value="Nucleoside_phosphorylase_sf"/>
</dbReference>
<evidence type="ECO:0000256" key="1">
    <source>
        <dbReference type="ARBA" id="ARBA00022543"/>
    </source>
</evidence>
<evidence type="ECO:0000259" key="9">
    <source>
        <dbReference type="PROSITE" id="PS50113"/>
    </source>
</evidence>
<dbReference type="InterPro" id="IPR004358">
    <property type="entry name" value="Sig_transdc_His_kin-like_C"/>
</dbReference>
<keyword evidence="10" id="KW-0808">Transferase</keyword>
<dbReference type="InterPro" id="IPR005467">
    <property type="entry name" value="His_kinase_dom"/>
</dbReference>
<evidence type="ECO:0000256" key="4">
    <source>
        <dbReference type="ARBA" id="ARBA00022991"/>
    </source>
</evidence>
<dbReference type="InterPro" id="IPR036890">
    <property type="entry name" value="HATPase_C_sf"/>
</dbReference>
<dbReference type="InterPro" id="IPR011006">
    <property type="entry name" value="CheY-like_superfamily"/>
</dbReference>
<keyword evidence="3" id="KW-0716">Sensory transduction</keyword>
<protein>
    <submittedName>
        <fullName evidence="10">Two component histidine kinase, putative</fullName>
    </submittedName>
</protein>
<dbReference type="SMART" id="SM00388">
    <property type="entry name" value="HisKA"/>
    <property type="match status" value="1"/>
</dbReference>
<dbReference type="Gene3D" id="3.30.565.10">
    <property type="entry name" value="Histidine kinase-like ATPase, C-terminal domain"/>
    <property type="match status" value="1"/>
</dbReference>
<dbReference type="Pfam" id="PF08447">
    <property type="entry name" value="PAS_3"/>
    <property type="match status" value="1"/>
</dbReference>
<dbReference type="InterPro" id="IPR003661">
    <property type="entry name" value="HisK_dim/P_dom"/>
</dbReference>